<feature type="region of interest" description="Disordered" evidence="1">
    <location>
        <begin position="121"/>
        <end position="162"/>
    </location>
</feature>
<sequence>MEVDEDSEDSQAQPSCEPTAVEAPDSNEVKTTQVFDSADNANTCLTVSKSSVDKAEIFSNKTFVPFNIAAISQKEGTCKNAPASWFNETTPKTSMPAKSTAASSISTMGETANGRRATLSISTATTSEPAATTTTSTASISSTMSTTKSATLPKPLENNTGAAANVTAKTSYKAATASNKESMVVLEAASKTGPASKKENASRNSESFSTALFPSQTHPVTSVADIEMAKMSVKCDDTEASVKTAAMKNSVASTADVAPNVQKSKAQKAPKLNRHTNPTTVPSRNSTTPKVGIQKALLRTRDVHVSSPSTTHTAEFLRQNVTYTSPASRQDDGKLKGLFSEHHV</sequence>
<feature type="region of interest" description="Disordered" evidence="1">
    <location>
        <begin position="256"/>
        <end position="291"/>
    </location>
</feature>
<dbReference type="Proteomes" id="UP000518266">
    <property type="component" value="Unassembled WGS sequence"/>
</dbReference>
<proteinExistence type="predicted"/>
<feature type="region of interest" description="Disordered" evidence="1">
    <location>
        <begin position="1"/>
        <end position="28"/>
    </location>
</feature>
<evidence type="ECO:0000313" key="3">
    <source>
        <dbReference type="Proteomes" id="UP000518266"/>
    </source>
</evidence>
<dbReference type="EMBL" id="JAAKFY010000026">
    <property type="protein sequence ID" value="KAF3833846.1"/>
    <property type="molecule type" value="Genomic_DNA"/>
</dbReference>
<evidence type="ECO:0000256" key="1">
    <source>
        <dbReference type="SAM" id="MobiDB-lite"/>
    </source>
</evidence>
<feature type="compositionally biased region" description="Low complexity" evidence="1">
    <location>
        <begin position="121"/>
        <end position="151"/>
    </location>
</feature>
<feature type="compositionally biased region" description="Polar residues" evidence="1">
    <location>
        <begin position="275"/>
        <end position="289"/>
    </location>
</feature>
<organism evidence="2 3">
    <name type="scientific">Dissostichus mawsoni</name>
    <name type="common">Antarctic cod</name>
    <dbReference type="NCBI Taxonomy" id="36200"/>
    <lineage>
        <taxon>Eukaryota</taxon>
        <taxon>Metazoa</taxon>
        <taxon>Chordata</taxon>
        <taxon>Craniata</taxon>
        <taxon>Vertebrata</taxon>
        <taxon>Euteleostomi</taxon>
        <taxon>Actinopterygii</taxon>
        <taxon>Neopterygii</taxon>
        <taxon>Teleostei</taxon>
        <taxon>Neoteleostei</taxon>
        <taxon>Acanthomorphata</taxon>
        <taxon>Eupercaria</taxon>
        <taxon>Perciformes</taxon>
        <taxon>Notothenioidei</taxon>
        <taxon>Nototheniidae</taxon>
        <taxon>Dissostichus</taxon>
    </lineage>
</organism>
<keyword evidence="3" id="KW-1185">Reference proteome</keyword>
<comment type="caution">
    <text evidence="2">The sequence shown here is derived from an EMBL/GenBank/DDBJ whole genome shotgun (WGS) entry which is preliminary data.</text>
</comment>
<dbReference type="AlphaFoldDB" id="A0A7J5XA15"/>
<accession>A0A7J5XA15</accession>
<name>A0A7J5XA15_DISMA</name>
<feature type="compositionally biased region" description="Basic residues" evidence="1">
    <location>
        <begin position="265"/>
        <end position="274"/>
    </location>
</feature>
<reference evidence="2 3" key="1">
    <citation type="submission" date="2020-03" db="EMBL/GenBank/DDBJ databases">
        <title>Dissostichus mawsoni Genome sequencing and assembly.</title>
        <authorList>
            <person name="Park H."/>
        </authorList>
    </citation>
    <scope>NUCLEOTIDE SEQUENCE [LARGE SCALE GENOMIC DNA]</scope>
    <source>
        <strain evidence="2">DM0001</strain>
        <tissue evidence="2">Muscle</tissue>
    </source>
</reference>
<evidence type="ECO:0000313" key="2">
    <source>
        <dbReference type="EMBL" id="KAF3833846.1"/>
    </source>
</evidence>
<protein>
    <submittedName>
        <fullName evidence="2">Uncharacterized protein</fullName>
    </submittedName>
</protein>
<gene>
    <name evidence="2" type="ORF">F7725_025050</name>
</gene>
<feature type="region of interest" description="Disordered" evidence="1">
    <location>
        <begin position="190"/>
        <end position="209"/>
    </location>
</feature>